<keyword evidence="1" id="KW-0175">Coiled coil</keyword>
<feature type="coiled-coil region" evidence="1">
    <location>
        <begin position="4"/>
        <end position="31"/>
    </location>
</feature>
<proteinExistence type="predicted"/>
<dbReference type="AlphaFoldDB" id="A0A9N9E9S4"/>
<accession>A0A9N9E9S4</accession>
<protein>
    <submittedName>
        <fullName evidence="2">13866_t:CDS:1</fullName>
    </submittedName>
</protein>
<reference evidence="2" key="1">
    <citation type="submission" date="2021-06" db="EMBL/GenBank/DDBJ databases">
        <authorList>
            <person name="Kallberg Y."/>
            <person name="Tangrot J."/>
            <person name="Rosling A."/>
        </authorList>
    </citation>
    <scope>NUCLEOTIDE SEQUENCE</scope>
    <source>
        <strain evidence="2">87-6 pot B 2015</strain>
    </source>
</reference>
<dbReference type="EMBL" id="CAJVPP010005776">
    <property type="protein sequence ID" value="CAG8669723.1"/>
    <property type="molecule type" value="Genomic_DNA"/>
</dbReference>
<evidence type="ECO:0000313" key="3">
    <source>
        <dbReference type="Proteomes" id="UP000789375"/>
    </source>
</evidence>
<gene>
    <name evidence="2" type="ORF">FMOSSE_LOCUS12344</name>
</gene>
<sequence>MVLKQNLEKDLKNLNKRFKDLEQSKKKADDENQLLLSFLLNEIGSNDLDNLKELLAGQKLTEILAELDSRKQEIQNLSFDLTITRENVGAQSKDFEEKIKAKQETINTLEEIIKERDEDVRTKQEII</sequence>
<evidence type="ECO:0000256" key="1">
    <source>
        <dbReference type="SAM" id="Coils"/>
    </source>
</evidence>
<dbReference type="Proteomes" id="UP000789375">
    <property type="component" value="Unassembled WGS sequence"/>
</dbReference>
<feature type="non-terminal residue" evidence="2">
    <location>
        <position position="127"/>
    </location>
</feature>
<comment type="caution">
    <text evidence="2">The sequence shown here is derived from an EMBL/GenBank/DDBJ whole genome shotgun (WGS) entry which is preliminary data.</text>
</comment>
<keyword evidence="3" id="KW-1185">Reference proteome</keyword>
<name>A0A9N9E9S4_FUNMO</name>
<evidence type="ECO:0000313" key="2">
    <source>
        <dbReference type="EMBL" id="CAG8669723.1"/>
    </source>
</evidence>
<organism evidence="2 3">
    <name type="scientific">Funneliformis mosseae</name>
    <name type="common">Endomycorrhizal fungus</name>
    <name type="synonym">Glomus mosseae</name>
    <dbReference type="NCBI Taxonomy" id="27381"/>
    <lineage>
        <taxon>Eukaryota</taxon>
        <taxon>Fungi</taxon>
        <taxon>Fungi incertae sedis</taxon>
        <taxon>Mucoromycota</taxon>
        <taxon>Glomeromycotina</taxon>
        <taxon>Glomeromycetes</taxon>
        <taxon>Glomerales</taxon>
        <taxon>Glomeraceae</taxon>
        <taxon>Funneliformis</taxon>
    </lineage>
</organism>
<feature type="coiled-coil region" evidence="1">
    <location>
        <begin position="92"/>
        <end position="119"/>
    </location>
</feature>